<accession>A0A895YFB0</accession>
<gene>
    <name evidence="2" type="ORF">JQS43_21770</name>
</gene>
<dbReference type="Proteomes" id="UP000662857">
    <property type="component" value="Chromosome"/>
</dbReference>
<dbReference type="PANTHER" id="PTHR33608">
    <property type="entry name" value="BLL2464 PROTEIN"/>
    <property type="match status" value="1"/>
</dbReference>
<dbReference type="RefSeq" id="WP_239676245.1">
    <property type="nucleotide sequence ID" value="NZ_CP070499.1"/>
</dbReference>
<name>A0A895YFB0_9ACTN</name>
<dbReference type="InterPro" id="IPR002881">
    <property type="entry name" value="DUF58"/>
</dbReference>
<dbReference type="AlphaFoldDB" id="A0A895YFB0"/>
<dbReference type="Pfam" id="PF01882">
    <property type="entry name" value="DUF58"/>
    <property type="match status" value="1"/>
</dbReference>
<dbReference type="KEGG" id="nhy:JQS43_21770"/>
<dbReference type="PANTHER" id="PTHR33608:SF14">
    <property type="entry name" value="POSSIBLE CONSERVED SECRETED PROTEIN"/>
    <property type="match status" value="1"/>
</dbReference>
<feature type="domain" description="DUF58" evidence="1">
    <location>
        <begin position="198"/>
        <end position="375"/>
    </location>
</feature>
<evidence type="ECO:0000313" key="3">
    <source>
        <dbReference type="Proteomes" id="UP000662857"/>
    </source>
</evidence>
<keyword evidence="3" id="KW-1185">Reference proteome</keyword>
<sequence>MPWRPTPALRRAVLLTGVLALGGVLLSRPDVVLLAAPFAFGTIWALLRRPQQPPRLTVAVSEERQVEGDQSAGTISVGNPDPASYDLVVVRTRASRWLAYQGVDRPYAVTVPGGQVAELSLVGPVRRWGRQLLGPAQALGYAADGLLLTESRRAGPAMLTAYPAAARFQAGETMPRSAGLVGSHRSRQPGAGGELAGVRQFLPGDRLRRVDWRASLRTGHPHVAATLSDRDAEVVLVLDVLTEVGVSGGVDGQASVLDVTVRAAAAIAEHYLHQGDRVSLVEYGKAARRLRPASGRRQYLTVLEWLLDVTPGTGHSAPYERVFGPHLLSGDALVVVLTPLVATGAVEMLARLARSGRFVVAVDTLPPDLPVPDLGPQSALAYRMWQLERRNTVGALGEHGVPVVPWAGAGTLDPVLRRVGRLPGGPVGAGGRAAP</sequence>
<reference evidence="2" key="1">
    <citation type="submission" date="2021-02" db="EMBL/GenBank/DDBJ databases">
        <title>Natrosporangium hydrolyticum gen. nov., sp. nov, a haloalkaliphilic actinobacterium from a soda solonchak soil.</title>
        <authorList>
            <person name="Sorokin D.Y."/>
            <person name="Khijniak T.V."/>
            <person name="Zakharycheva A.P."/>
            <person name="Boueva O.V."/>
            <person name="Ariskina E.V."/>
            <person name="Hahnke R.L."/>
            <person name="Bunk B."/>
            <person name="Sproer C."/>
            <person name="Schumann P."/>
            <person name="Evtushenko L.I."/>
            <person name="Kublanov I.V."/>
        </authorList>
    </citation>
    <scope>NUCLEOTIDE SEQUENCE</scope>
    <source>
        <strain evidence="2">DSM 106523</strain>
    </source>
</reference>
<organism evidence="2 3">
    <name type="scientific">Natronosporangium hydrolyticum</name>
    <dbReference type="NCBI Taxonomy" id="2811111"/>
    <lineage>
        <taxon>Bacteria</taxon>
        <taxon>Bacillati</taxon>
        <taxon>Actinomycetota</taxon>
        <taxon>Actinomycetes</taxon>
        <taxon>Micromonosporales</taxon>
        <taxon>Micromonosporaceae</taxon>
        <taxon>Natronosporangium</taxon>
    </lineage>
</organism>
<evidence type="ECO:0000313" key="2">
    <source>
        <dbReference type="EMBL" id="QSB14129.1"/>
    </source>
</evidence>
<proteinExistence type="predicted"/>
<dbReference type="EMBL" id="CP070499">
    <property type="protein sequence ID" value="QSB14129.1"/>
    <property type="molecule type" value="Genomic_DNA"/>
</dbReference>
<evidence type="ECO:0000259" key="1">
    <source>
        <dbReference type="Pfam" id="PF01882"/>
    </source>
</evidence>
<protein>
    <submittedName>
        <fullName evidence="2">DUF58 domain-containing protein</fullName>
    </submittedName>
</protein>